<feature type="transmembrane region" description="Helical" evidence="1">
    <location>
        <begin position="191"/>
        <end position="210"/>
    </location>
</feature>
<evidence type="ECO:0000313" key="4">
    <source>
        <dbReference type="Proteomes" id="UP000053989"/>
    </source>
</evidence>
<feature type="transmembrane region" description="Helical" evidence="1">
    <location>
        <begin position="139"/>
        <end position="158"/>
    </location>
</feature>
<organism evidence="3 4">
    <name type="scientific">Scleroderma citrinum Foug A</name>
    <dbReference type="NCBI Taxonomy" id="1036808"/>
    <lineage>
        <taxon>Eukaryota</taxon>
        <taxon>Fungi</taxon>
        <taxon>Dikarya</taxon>
        <taxon>Basidiomycota</taxon>
        <taxon>Agaricomycotina</taxon>
        <taxon>Agaricomycetes</taxon>
        <taxon>Agaricomycetidae</taxon>
        <taxon>Boletales</taxon>
        <taxon>Sclerodermatineae</taxon>
        <taxon>Sclerodermataceae</taxon>
        <taxon>Scleroderma</taxon>
    </lineage>
</organism>
<accession>A0A0C3AAC1</accession>
<gene>
    <name evidence="3" type="ORF">SCLCIDRAFT_164322</name>
</gene>
<dbReference type="AlphaFoldDB" id="A0A0C3AAC1"/>
<protein>
    <recommendedName>
        <fullName evidence="2">DUF6533 domain-containing protein</fullName>
    </recommendedName>
</protein>
<dbReference type="InParanoid" id="A0A0C3AAC1"/>
<feature type="transmembrane region" description="Helical" evidence="1">
    <location>
        <begin position="110"/>
        <end position="132"/>
    </location>
</feature>
<evidence type="ECO:0000313" key="3">
    <source>
        <dbReference type="EMBL" id="KIM70693.1"/>
    </source>
</evidence>
<keyword evidence="1" id="KW-0472">Membrane</keyword>
<reference evidence="4" key="2">
    <citation type="submission" date="2015-01" db="EMBL/GenBank/DDBJ databases">
        <title>Evolutionary Origins and Diversification of the Mycorrhizal Mutualists.</title>
        <authorList>
            <consortium name="DOE Joint Genome Institute"/>
            <consortium name="Mycorrhizal Genomics Consortium"/>
            <person name="Kohler A."/>
            <person name="Kuo A."/>
            <person name="Nagy L.G."/>
            <person name="Floudas D."/>
            <person name="Copeland A."/>
            <person name="Barry K.W."/>
            <person name="Cichocki N."/>
            <person name="Veneault-Fourrey C."/>
            <person name="LaButti K."/>
            <person name="Lindquist E.A."/>
            <person name="Lipzen A."/>
            <person name="Lundell T."/>
            <person name="Morin E."/>
            <person name="Murat C."/>
            <person name="Riley R."/>
            <person name="Ohm R."/>
            <person name="Sun H."/>
            <person name="Tunlid A."/>
            <person name="Henrissat B."/>
            <person name="Grigoriev I.V."/>
            <person name="Hibbett D.S."/>
            <person name="Martin F."/>
        </authorList>
    </citation>
    <scope>NUCLEOTIDE SEQUENCE [LARGE SCALE GENOMIC DNA]</scope>
    <source>
        <strain evidence="4">Foug A</strain>
    </source>
</reference>
<feature type="domain" description="DUF6533" evidence="2">
    <location>
        <begin position="23"/>
        <end position="65"/>
    </location>
</feature>
<dbReference type="InterPro" id="IPR045340">
    <property type="entry name" value="DUF6533"/>
</dbReference>
<name>A0A0C3AAC1_9AGAM</name>
<evidence type="ECO:0000256" key="1">
    <source>
        <dbReference type="SAM" id="Phobius"/>
    </source>
</evidence>
<dbReference type="OrthoDB" id="3349377at2759"/>
<dbReference type="Proteomes" id="UP000053989">
    <property type="component" value="Unassembled WGS sequence"/>
</dbReference>
<proteinExistence type="predicted"/>
<feature type="transmembrane region" description="Helical" evidence="1">
    <location>
        <begin position="230"/>
        <end position="258"/>
    </location>
</feature>
<keyword evidence="1" id="KW-0812">Transmembrane</keyword>
<keyword evidence="4" id="KW-1185">Reference proteome</keyword>
<reference evidence="3 4" key="1">
    <citation type="submission" date="2014-04" db="EMBL/GenBank/DDBJ databases">
        <authorList>
            <consortium name="DOE Joint Genome Institute"/>
            <person name="Kuo A."/>
            <person name="Kohler A."/>
            <person name="Nagy L.G."/>
            <person name="Floudas D."/>
            <person name="Copeland A."/>
            <person name="Barry K.W."/>
            <person name="Cichocki N."/>
            <person name="Veneault-Fourrey C."/>
            <person name="LaButti K."/>
            <person name="Lindquist E.A."/>
            <person name="Lipzen A."/>
            <person name="Lundell T."/>
            <person name="Morin E."/>
            <person name="Murat C."/>
            <person name="Sun H."/>
            <person name="Tunlid A."/>
            <person name="Henrissat B."/>
            <person name="Grigoriev I.V."/>
            <person name="Hibbett D.S."/>
            <person name="Martin F."/>
            <person name="Nordberg H.P."/>
            <person name="Cantor M.N."/>
            <person name="Hua S.X."/>
        </authorList>
    </citation>
    <scope>NUCLEOTIDE SEQUENCE [LARGE SCALE GENOMIC DNA]</scope>
    <source>
        <strain evidence="3 4">Foug A</strain>
    </source>
</reference>
<dbReference type="EMBL" id="KN822004">
    <property type="protein sequence ID" value="KIM70693.1"/>
    <property type="molecule type" value="Genomic_DNA"/>
</dbReference>
<dbReference type="HOGENOM" id="CLU_035509_15_0_1"/>
<evidence type="ECO:0000259" key="2">
    <source>
        <dbReference type="Pfam" id="PF20151"/>
    </source>
</evidence>
<keyword evidence="1" id="KW-1133">Transmembrane helix</keyword>
<sequence>MDPALLEPYYIELGHLIQVNKMCQAAAATWLIHDFLVLFNQELEYIWKRPWSRSSFLYLALRYLGGGWGIFFSASELLANYNAGIEMHLCGSVLLGQAITLSKIITPMEVWPILCIVITAQVLLQMRVYALYERSKKILAFLIVCFLAELGVMIRMYVNFSSTVVATNEALPGVYFCATPTTPEQWLPTSVYPTLAFEAILVCLSVWAGYQRSKGHFSVAGLRWSRARLIDILVGGNVLYFLCFALMWAVALIILYVVGLEWGQAVNAFGGATSVIAGCRLTLHLREAASPSPHSTHQLSEGAFVFYHSATTATTSEV</sequence>
<dbReference type="Pfam" id="PF20151">
    <property type="entry name" value="DUF6533"/>
    <property type="match status" value="1"/>
</dbReference>
<dbReference type="STRING" id="1036808.A0A0C3AAC1"/>